<dbReference type="NCBIfam" id="TIGR04057">
    <property type="entry name" value="SusC_RagA_signa"/>
    <property type="match status" value="1"/>
</dbReference>
<dbReference type="PROSITE" id="PS52016">
    <property type="entry name" value="TONB_DEPENDENT_REC_3"/>
    <property type="match status" value="1"/>
</dbReference>
<keyword evidence="2 10" id="KW-0813">Transport</keyword>
<dbReference type="InterPro" id="IPR023996">
    <property type="entry name" value="TonB-dep_OMP_SusC/RagA"/>
</dbReference>
<evidence type="ECO:0000259" key="12">
    <source>
        <dbReference type="SMART" id="SM00965"/>
    </source>
</evidence>
<comment type="similarity">
    <text evidence="10 11">Belongs to the TonB-dependent receptor family.</text>
</comment>
<dbReference type="InterPro" id="IPR039426">
    <property type="entry name" value="TonB-dep_rcpt-like"/>
</dbReference>
<evidence type="ECO:0000256" key="2">
    <source>
        <dbReference type="ARBA" id="ARBA00022448"/>
    </source>
</evidence>
<dbReference type="Pfam" id="PF00593">
    <property type="entry name" value="TonB_dep_Rec_b-barrel"/>
    <property type="match status" value="1"/>
</dbReference>
<evidence type="ECO:0000256" key="8">
    <source>
        <dbReference type="ARBA" id="ARBA00023136"/>
    </source>
</evidence>
<dbReference type="AlphaFoldDB" id="A0A6I6JIX3"/>
<dbReference type="InterPro" id="IPR000531">
    <property type="entry name" value="Beta-barrel_TonB"/>
</dbReference>
<dbReference type="Pfam" id="PF13715">
    <property type="entry name" value="CarbopepD_reg_2"/>
    <property type="match status" value="1"/>
</dbReference>
<dbReference type="InterPro" id="IPR011662">
    <property type="entry name" value="Secretin/TonB_short_N"/>
</dbReference>
<evidence type="ECO:0000256" key="4">
    <source>
        <dbReference type="ARBA" id="ARBA00022496"/>
    </source>
</evidence>
<evidence type="ECO:0000256" key="1">
    <source>
        <dbReference type="ARBA" id="ARBA00004571"/>
    </source>
</evidence>
<dbReference type="Pfam" id="PF07660">
    <property type="entry name" value="STN"/>
    <property type="match status" value="1"/>
</dbReference>
<gene>
    <name evidence="13" type="ORF">GM418_00680</name>
</gene>
<evidence type="ECO:0000313" key="13">
    <source>
        <dbReference type="EMBL" id="QGY42221.1"/>
    </source>
</evidence>
<evidence type="ECO:0000256" key="11">
    <source>
        <dbReference type="RuleBase" id="RU003357"/>
    </source>
</evidence>
<dbReference type="Pfam" id="PF07715">
    <property type="entry name" value="Plug"/>
    <property type="match status" value="1"/>
</dbReference>
<evidence type="ECO:0000313" key="14">
    <source>
        <dbReference type="Proteomes" id="UP000428260"/>
    </source>
</evidence>
<keyword evidence="6" id="KW-0408">Iron</keyword>
<dbReference type="SUPFAM" id="SSF49464">
    <property type="entry name" value="Carboxypeptidase regulatory domain-like"/>
    <property type="match status" value="1"/>
</dbReference>
<dbReference type="Gene3D" id="2.60.40.1120">
    <property type="entry name" value="Carboxypeptidase-like, regulatory domain"/>
    <property type="match status" value="1"/>
</dbReference>
<protein>
    <submittedName>
        <fullName evidence="13">SusC/RagA family TonB-linked outer membrane protein</fullName>
    </submittedName>
</protein>
<keyword evidence="9 10" id="KW-0998">Cell outer membrane</keyword>
<dbReference type="GO" id="GO:0006826">
    <property type="term" value="P:iron ion transport"/>
    <property type="evidence" value="ECO:0007669"/>
    <property type="project" value="UniProtKB-KW"/>
</dbReference>
<dbReference type="SMART" id="SM00965">
    <property type="entry name" value="STN"/>
    <property type="match status" value="1"/>
</dbReference>
<sequence>MKKRSNRAVFERPLKKLLLKMKLTFAIFLLGLVSVSASTYSQNTRLDISFNNNNIVDLFKEIENKSEFYFFYQREDLKKIENVSVNVKDATVMEILDQVLSGTSLDYKIVDRYIIVRQKESNFGDAIIKGEQQKPVNGTVKDKNGVPLPGVTVLEKGTGNGTVTNTNGEYSLSVNANDAILLFSFVGMQSQEIPVEEKQQIDVVLEEGVIGLEEVVAIGYGTMKKRDVTGSVSSADGSELVKVNSSSVSTAISGRLPGLHVSQSSGSAGAGSVLRIRGVGSVYSGVDPLVIIDGFQGDINQVSPNDVETITVLKDAASASIYGARAANGVILITTKTGKRNQELKVNVNVKYGTQQATNIPKLLDSEDWCRKMNESTLARTGTQYWVGDQAPELQTTNTDWFDYIFRSAPVQDYNLSATGGSKNLQYAVNINYYNQDGIMIGENYQRASARSNIEFVTERFSAGLRTYHYKTWSSNHSADINGAMFTPPTIPLYNEDGLPGTPREGTGEDQLQNNTPVMSYNSVDNSAKANSTTVNLYSELKLWDGLKFKTVFNISGYDSYREDFRPEWFTYRPEDTDHSAPYRHQSPASLTVYDNTSSIWEWQNLLTYVKDYKKHHIDILAGISAQKSESAYMSAYRNTFPRNSLVAINAGSEDYNNSGSSGEGSLSSQFGRINYSFDNKYLLQMNVRRDGSSVFAPKNRWGVFPSASFGWRISEESFLKDNSVISNMKLRAGIGSLGNSNIPSYKWLSSISFGAGYVFGEEQALNSGATVSGAYNEDITWEKTTTTNIALDLGLFNNQFNMTLDVFKRKTTDMLLILPLPSTTGYSSDPYVNIGGVDNSGWEFTAQYINRSHELKYDISFNITHVKNKVVDMGDVAPIIDLYTRTEEGQSINSYYGYVVEGIYQSEADIAASPTLDGARPGDFKYKDLDNSGTIDEDDRKFLGNSIPEFYYGGNVNLEWKNLDMSIQLQGEFGKNIMVTPEFAMDFGTLYDYTNMYQEVYDNRWTQEGDDSYYPAIGSGIRGINNVCNTRWLMDASYLRVKNLQIGYTLPNQLLTGTPINKIRVFLSGTNLLTFTDYVGFDPEIGVRQKRSDSTGYIDMVYTRGGSNTPQARTFQAGVTITF</sequence>
<proteinExistence type="inferred from homology"/>
<evidence type="ECO:0000256" key="9">
    <source>
        <dbReference type="ARBA" id="ARBA00023237"/>
    </source>
</evidence>
<feature type="domain" description="Secretin/TonB short N-terminal" evidence="12">
    <location>
        <begin position="68"/>
        <end position="119"/>
    </location>
</feature>
<comment type="subcellular location">
    <subcellularLocation>
        <location evidence="1 10">Cell outer membrane</location>
        <topology evidence="1 10">Multi-pass membrane protein</topology>
    </subcellularLocation>
</comment>
<dbReference type="Proteomes" id="UP000428260">
    <property type="component" value="Chromosome"/>
</dbReference>
<dbReference type="InterPro" id="IPR008969">
    <property type="entry name" value="CarboxyPept-like_regulatory"/>
</dbReference>
<keyword evidence="4" id="KW-0406">Ion transport</keyword>
<reference evidence="13 14" key="1">
    <citation type="submission" date="2019-11" db="EMBL/GenBank/DDBJ databases">
        <authorList>
            <person name="Zheng R.K."/>
            <person name="Sun C.M."/>
        </authorList>
    </citation>
    <scope>NUCLEOTIDE SEQUENCE [LARGE SCALE GENOMIC DNA]</scope>
    <source>
        <strain evidence="13 14">WC007</strain>
    </source>
</reference>
<dbReference type="NCBIfam" id="TIGR04056">
    <property type="entry name" value="OMP_RagA_SusC"/>
    <property type="match status" value="1"/>
</dbReference>
<name>A0A6I6JIX3_9BACT</name>
<organism evidence="13 14">
    <name type="scientific">Maribellus comscasis</name>
    <dbReference type="NCBI Taxonomy" id="2681766"/>
    <lineage>
        <taxon>Bacteria</taxon>
        <taxon>Pseudomonadati</taxon>
        <taxon>Bacteroidota</taxon>
        <taxon>Bacteroidia</taxon>
        <taxon>Marinilabiliales</taxon>
        <taxon>Prolixibacteraceae</taxon>
        <taxon>Maribellus</taxon>
    </lineage>
</organism>
<dbReference type="RefSeq" id="WP_158862175.1">
    <property type="nucleotide sequence ID" value="NZ_CP046401.1"/>
</dbReference>
<keyword evidence="4" id="KW-0410">Iron transport</keyword>
<keyword evidence="7 11" id="KW-0798">TonB box</keyword>
<evidence type="ECO:0000256" key="5">
    <source>
        <dbReference type="ARBA" id="ARBA00022692"/>
    </source>
</evidence>
<keyword evidence="14" id="KW-1185">Reference proteome</keyword>
<dbReference type="SUPFAM" id="SSF56935">
    <property type="entry name" value="Porins"/>
    <property type="match status" value="1"/>
</dbReference>
<dbReference type="GO" id="GO:0009279">
    <property type="term" value="C:cell outer membrane"/>
    <property type="evidence" value="ECO:0007669"/>
    <property type="project" value="UniProtKB-SubCell"/>
</dbReference>
<keyword evidence="8 10" id="KW-0472">Membrane</keyword>
<dbReference type="InterPro" id="IPR023997">
    <property type="entry name" value="TonB-dep_OMP_SusC/RagA_CS"/>
</dbReference>
<accession>A0A6I6JIX3</accession>
<dbReference type="Gene3D" id="2.170.130.10">
    <property type="entry name" value="TonB-dependent receptor, plug domain"/>
    <property type="match status" value="1"/>
</dbReference>
<evidence type="ECO:0000256" key="10">
    <source>
        <dbReference type="PROSITE-ProRule" id="PRU01360"/>
    </source>
</evidence>
<evidence type="ECO:0000256" key="6">
    <source>
        <dbReference type="ARBA" id="ARBA00023004"/>
    </source>
</evidence>
<keyword evidence="5 10" id="KW-0812">Transmembrane</keyword>
<keyword evidence="3 10" id="KW-1134">Transmembrane beta strand</keyword>
<dbReference type="InterPro" id="IPR012910">
    <property type="entry name" value="Plug_dom"/>
</dbReference>
<evidence type="ECO:0000256" key="7">
    <source>
        <dbReference type="ARBA" id="ARBA00023077"/>
    </source>
</evidence>
<dbReference type="InterPro" id="IPR036942">
    <property type="entry name" value="Beta-barrel_TonB_sf"/>
</dbReference>
<dbReference type="EMBL" id="CP046401">
    <property type="protein sequence ID" value="QGY42221.1"/>
    <property type="molecule type" value="Genomic_DNA"/>
</dbReference>
<dbReference type="Gene3D" id="2.40.170.20">
    <property type="entry name" value="TonB-dependent receptor, beta-barrel domain"/>
    <property type="match status" value="1"/>
</dbReference>
<evidence type="ECO:0000256" key="3">
    <source>
        <dbReference type="ARBA" id="ARBA00022452"/>
    </source>
</evidence>
<dbReference type="KEGG" id="mcos:GM418_00680"/>
<dbReference type="InterPro" id="IPR037066">
    <property type="entry name" value="Plug_dom_sf"/>
</dbReference>